<dbReference type="SUPFAM" id="SSF52540">
    <property type="entry name" value="P-loop containing nucleoside triphosphate hydrolases"/>
    <property type="match status" value="2"/>
</dbReference>
<dbReference type="InterPro" id="IPR036640">
    <property type="entry name" value="ABC1_TM_sf"/>
</dbReference>
<feature type="region of interest" description="Disordered" evidence="10">
    <location>
        <begin position="90"/>
        <end position="153"/>
    </location>
</feature>
<dbReference type="InterPro" id="IPR044726">
    <property type="entry name" value="ABCC_6TM_D2"/>
</dbReference>
<feature type="domain" description="ABC transporter" evidence="12">
    <location>
        <begin position="611"/>
        <end position="852"/>
    </location>
</feature>
<feature type="compositionally biased region" description="Acidic residues" evidence="10">
    <location>
        <begin position="129"/>
        <end position="145"/>
    </location>
</feature>
<feature type="transmembrane region" description="Helical" evidence="11">
    <location>
        <begin position="1206"/>
        <end position="1227"/>
    </location>
</feature>
<dbReference type="PROSITE" id="PS00211">
    <property type="entry name" value="ABC_TRANSPORTER_1"/>
    <property type="match status" value="2"/>
</dbReference>
<evidence type="ECO:0000256" key="4">
    <source>
        <dbReference type="ARBA" id="ARBA00022692"/>
    </source>
</evidence>
<keyword evidence="9 11" id="KW-0472">Membrane</keyword>
<dbReference type="InterPro" id="IPR011527">
    <property type="entry name" value="ABC1_TM_dom"/>
</dbReference>
<evidence type="ECO:0000313" key="14">
    <source>
        <dbReference type="EMBL" id="CAE0720422.1"/>
    </source>
</evidence>
<evidence type="ECO:0000256" key="5">
    <source>
        <dbReference type="ARBA" id="ARBA00022737"/>
    </source>
</evidence>
<name>A0A7S4AMA9_9STRA</name>
<dbReference type="PROSITE" id="PS50893">
    <property type="entry name" value="ABC_TRANSPORTER_2"/>
    <property type="match status" value="2"/>
</dbReference>
<evidence type="ECO:0000256" key="8">
    <source>
        <dbReference type="ARBA" id="ARBA00022989"/>
    </source>
</evidence>
<dbReference type="FunFam" id="3.40.50.300:FF:000838">
    <property type="entry name" value="ABC multidrug transporter (Eurofung)"/>
    <property type="match status" value="1"/>
</dbReference>
<dbReference type="GO" id="GO:0016020">
    <property type="term" value="C:membrane"/>
    <property type="evidence" value="ECO:0007669"/>
    <property type="project" value="UniProtKB-SubCell"/>
</dbReference>
<dbReference type="CDD" id="cd18580">
    <property type="entry name" value="ABC_6TM_ABCC_D2"/>
    <property type="match status" value="1"/>
</dbReference>
<dbReference type="Pfam" id="PF00664">
    <property type="entry name" value="ABC_membrane"/>
    <property type="match status" value="2"/>
</dbReference>
<evidence type="ECO:0000259" key="12">
    <source>
        <dbReference type="PROSITE" id="PS50893"/>
    </source>
</evidence>
<dbReference type="GO" id="GO:0016887">
    <property type="term" value="F:ATP hydrolysis activity"/>
    <property type="evidence" value="ECO:0007669"/>
    <property type="project" value="InterPro"/>
</dbReference>
<dbReference type="Gene3D" id="3.40.50.300">
    <property type="entry name" value="P-loop containing nucleotide triphosphate hydrolases"/>
    <property type="match status" value="2"/>
</dbReference>
<feature type="compositionally biased region" description="Polar residues" evidence="10">
    <location>
        <begin position="1"/>
        <end position="10"/>
    </location>
</feature>
<comment type="similarity">
    <text evidence="2">Belongs to the ABC transporter superfamily. ABCC family. Conjugate transporter (TC 3.A.1.208) subfamily.</text>
</comment>
<feature type="transmembrane region" description="Helical" evidence="11">
    <location>
        <begin position="212"/>
        <end position="237"/>
    </location>
</feature>
<keyword evidence="5" id="KW-0677">Repeat</keyword>
<dbReference type="PANTHER" id="PTHR24223">
    <property type="entry name" value="ATP-BINDING CASSETTE SUB-FAMILY C"/>
    <property type="match status" value="1"/>
</dbReference>
<sequence>MSANTTTNPDIDTAAVDTATATRTNANANANTPPRPTASESTAAEKVIPTSMQSWPEDYDREGTGLGLWSTRIWNNWTYSYMNAILTKGANQNRARKNNNNNQKKKKSQPITNTNTNTNTKQDDGTKAEDDDDEENDAYSDDDEENIHLTSDDLWPVPRQMRSKHLVDKYEYNWKMLMQSNQNNASAPTTTTTSSTNSITTKRQLIKTLWKIATPTFLPAGIFQFISVLLVSTMPLVVRRLLFVLEMESRENVLRHGLKWAFLLTSITFFNGLVTQRYRHQSVKTGIALRSAVVNIVYRHVMMLSPHGKRGLTSGEINNLVAVDSQKLYEVTQEGHLIWALPLSIVLVTWFLCQIMGPCTLIGVAVLIGFLPLIKIVTKRMTEVRAKRVKYSDERVEITCSMLLGMRTTKLNGYESKYQQRVQHARNQELKLLAKEQAWWATTLVMTVSSPVLAMAFTYATYVLTSTPENPRVLTAADTFGVLLLFGALRFPINFAGRLIGSAAQALSAIQRICDFLERPLRDNYYDNDDTKQKTGPASLRLPENATENYDSRSTNSNSEHNNEQKDIPLILTNARFRVGVASEDDATESHIPGNCDSDVSAKKSAGDSNIQKNTAIESGSRDNLSFTVSEFNLELRKGEVMVVCGPVGSGKSTLINGILDEADAIELKSSASSKSTTPMVQKNGRVSYAPQDPFILNLSLRENILFGSNFDTVRYNRVLDACALRPDIEQLGGSDLVQIGERGVTLSGGQRQRVSLARAAYKQPASSCIILDDPFSALDSGTGKIVFEELIAGPNALLKESAVLLVTHASHFISHRAVDKVLLMVNGRNEFLGTWEELTHFNDEEHDEQTRRAVDHIQSQIRENTGDDSNGKSSNKKGKTEEDSSSSSNQITTQNPQLSAESSSSNNNKIMQKELREHGLSNMKTWLLWFKRAGGAWFGTAILILLIMDRASYVAVEWFLASWTTGAYEPITILGVEFAAQTDGLYAQAQYLKVFATIILVSIMSTAFRSEFIVTGGVRATRNVFNSMLESVLRAPMSYFETVPMGRILNRFTYDTDVNDVTLTQMISMFIISCSWYVASIAVQIAIIPWVALALGPISGMYLMFMHYYRLTGPDLQRIDALSRSPMQSMVAECLEGSASIRIFHQDVSFIHKFEEIVDINSSALLNYISVQRWLGLRMDVLGSVVVMVATVLLICLNEQLKTSAGMAGLLITWSANFTITLNFLVQTFSETEAAITAIERVDAMTELPSERSLETAKEFQPPSNWPQQGLLEFQNVCLRYRDGLPLALNDLSFRIPAGKTCGIVGRTGAGKSSITVALFRLVEIESGNILLDGVDLTSLGLSDVRGRGMSIIPQDPFLAGANIRECLDPFEQRTDKEILEALDSVRMGLDNFDRSSNATVPPSVEELLSTKLEEGGSNYSVGERQLLNLARALLSQPRVLVLDEATASIDGETDAFIQKMLRTRFPNTTLVTVAHRLNTIMDYDYVLVMDAGRAAEFDAPAKLLENDGSSGGGIFSQLVDATGADSSKALRQMAVESWESKNAGK</sequence>
<evidence type="ECO:0000256" key="3">
    <source>
        <dbReference type="ARBA" id="ARBA00022448"/>
    </source>
</evidence>
<evidence type="ECO:0000259" key="13">
    <source>
        <dbReference type="PROSITE" id="PS50929"/>
    </source>
</evidence>
<feature type="domain" description="ABC transmembrane type-1" evidence="13">
    <location>
        <begin position="220"/>
        <end position="505"/>
    </location>
</feature>
<evidence type="ECO:0008006" key="15">
    <source>
        <dbReference type="Google" id="ProtNLM"/>
    </source>
</evidence>
<feature type="transmembrane region" description="Helical" evidence="11">
    <location>
        <begin position="361"/>
        <end position="378"/>
    </location>
</feature>
<keyword evidence="4 11" id="KW-0812">Transmembrane</keyword>
<dbReference type="Pfam" id="PF00005">
    <property type="entry name" value="ABC_tran"/>
    <property type="match status" value="2"/>
</dbReference>
<dbReference type="GO" id="GO:0140359">
    <property type="term" value="F:ABC-type transporter activity"/>
    <property type="evidence" value="ECO:0007669"/>
    <property type="project" value="InterPro"/>
</dbReference>
<feature type="transmembrane region" description="Helical" evidence="11">
    <location>
        <begin position="257"/>
        <end position="274"/>
    </location>
</feature>
<evidence type="ECO:0000256" key="7">
    <source>
        <dbReference type="ARBA" id="ARBA00022840"/>
    </source>
</evidence>
<dbReference type="CDD" id="cd18579">
    <property type="entry name" value="ABC_6TM_ABCC_D1"/>
    <property type="match status" value="1"/>
</dbReference>
<feature type="domain" description="ABC transporter" evidence="12">
    <location>
        <begin position="1273"/>
        <end position="1518"/>
    </location>
</feature>
<feature type="transmembrane region" description="Helical" evidence="11">
    <location>
        <begin position="337"/>
        <end position="355"/>
    </location>
</feature>
<dbReference type="InterPro" id="IPR003439">
    <property type="entry name" value="ABC_transporter-like_ATP-bd"/>
</dbReference>
<accession>A0A7S4AMA9</accession>
<keyword evidence="3" id="KW-0813">Transport</keyword>
<dbReference type="CDD" id="cd03250">
    <property type="entry name" value="ABCC_MRP_domain1"/>
    <property type="match status" value="1"/>
</dbReference>
<feature type="transmembrane region" description="Helical" evidence="11">
    <location>
        <begin position="438"/>
        <end position="462"/>
    </location>
</feature>
<keyword evidence="8 11" id="KW-1133">Transmembrane helix</keyword>
<feature type="domain" description="ABC transmembrane type-1" evidence="13">
    <location>
        <begin position="934"/>
        <end position="1235"/>
    </location>
</feature>
<dbReference type="SMART" id="SM00382">
    <property type="entry name" value="AAA"/>
    <property type="match status" value="2"/>
</dbReference>
<dbReference type="InterPro" id="IPR027417">
    <property type="entry name" value="P-loop_NTPase"/>
</dbReference>
<dbReference type="FunFam" id="1.20.1560.10:FF:000013">
    <property type="entry name" value="ABC transporter C family member 2"/>
    <property type="match status" value="1"/>
</dbReference>
<feature type="compositionally biased region" description="Polar residues" evidence="10">
    <location>
        <begin position="890"/>
        <end position="907"/>
    </location>
</feature>
<gene>
    <name evidence="14" type="ORF">PAUS00366_LOCUS13176</name>
</gene>
<evidence type="ECO:0000256" key="1">
    <source>
        <dbReference type="ARBA" id="ARBA00004141"/>
    </source>
</evidence>
<organism evidence="14">
    <name type="scientific">Pseudo-nitzschia australis</name>
    <dbReference type="NCBI Taxonomy" id="44445"/>
    <lineage>
        <taxon>Eukaryota</taxon>
        <taxon>Sar</taxon>
        <taxon>Stramenopiles</taxon>
        <taxon>Ochrophyta</taxon>
        <taxon>Bacillariophyta</taxon>
        <taxon>Bacillariophyceae</taxon>
        <taxon>Bacillariophycidae</taxon>
        <taxon>Bacillariales</taxon>
        <taxon>Bacillariaceae</taxon>
        <taxon>Pseudo-nitzschia</taxon>
    </lineage>
</organism>
<proteinExistence type="inferred from homology"/>
<evidence type="ECO:0000256" key="6">
    <source>
        <dbReference type="ARBA" id="ARBA00022741"/>
    </source>
</evidence>
<feature type="transmembrane region" description="Helical" evidence="11">
    <location>
        <begin position="927"/>
        <end position="949"/>
    </location>
</feature>
<evidence type="ECO:0000256" key="11">
    <source>
        <dbReference type="SAM" id="Phobius"/>
    </source>
</evidence>
<feature type="compositionally biased region" description="Low complexity" evidence="10">
    <location>
        <begin position="12"/>
        <end position="32"/>
    </location>
</feature>
<dbReference type="SUPFAM" id="SSF90123">
    <property type="entry name" value="ABC transporter transmembrane region"/>
    <property type="match status" value="2"/>
</dbReference>
<dbReference type="EMBL" id="HBIX01018461">
    <property type="protein sequence ID" value="CAE0720422.1"/>
    <property type="molecule type" value="Transcribed_RNA"/>
</dbReference>
<dbReference type="InterPro" id="IPR044746">
    <property type="entry name" value="ABCC_6TM_D1"/>
</dbReference>
<feature type="compositionally biased region" description="Low complexity" evidence="10">
    <location>
        <begin position="90"/>
        <end position="102"/>
    </location>
</feature>
<dbReference type="GO" id="GO:0005524">
    <property type="term" value="F:ATP binding"/>
    <property type="evidence" value="ECO:0007669"/>
    <property type="project" value="UniProtKB-KW"/>
</dbReference>
<feature type="compositionally biased region" description="Polar residues" evidence="10">
    <location>
        <begin position="607"/>
        <end position="617"/>
    </location>
</feature>
<feature type="transmembrane region" description="Helical" evidence="11">
    <location>
        <begin position="1182"/>
        <end position="1199"/>
    </location>
</feature>
<comment type="subcellular location">
    <subcellularLocation>
        <location evidence="1">Membrane</location>
        <topology evidence="1">Multi-pass membrane protein</topology>
    </subcellularLocation>
</comment>
<evidence type="ECO:0000256" key="9">
    <source>
        <dbReference type="ARBA" id="ARBA00023136"/>
    </source>
</evidence>
<evidence type="ECO:0000256" key="10">
    <source>
        <dbReference type="SAM" id="MobiDB-lite"/>
    </source>
</evidence>
<keyword evidence="6" id="KW-0547">Nucleotide-binding</keyword>
<reference evidence="14" key="1">
    <citation type="submission" date="2021-01" db="EMBL/GenBank/DDBJ databases">
        <authorList>
            <person name="Corre E."/>
            <person name="Pelletier E."/>
            <person name="Niang G."/>
            <person name="Scheremetjew M."/>
            <person name="Finn R."/>
            <person name="Kale V."/>
            <person name="Holt S."/>
            <person name="Cochrane G."/>
            <person name="Meng A."/>
            <person name="Brown T."/>
            <person name="Cohen L."/>
        </authorList>
    </citation>
    <scope>NUCLEOTIDE SEQUENCE</scope>
    <source>
        <strain evidence="14">10249 10 AB</strain>
    </source>
</reference>
<feature type="compositionally biased region" description="Polar residues" evidence="10">
    <location>
        <begin position="546"/>
        <end position="560"/>
    </location>
</feature>
<feature type="transmembrane region" description="Helical" evidence="11">
    <location>
        <begin position="961"/>
        <end position="980"/>
    </location>
</feature>
<feature type="region of interest" description="Disordered" evidence="10">
    <location>
        <begin position="860"/>
        <end position="907"/>
    </location>
</feature>
<feature type="region of interest" description="Disordered" evidence="10">
    <location>
        <begin position="584"/>
        <end position="617"/>
    </location>
</feature>
<feature type="region of interest" description="Disordered" evidence="10">
    <location>
        <begin position="1"/>
        <end position="60"/>
    </location>
</feature>
<dbReference type="PROSITE" id="PS50929">
    <property type="entry name" value="ABC_TM1F"/>
    <property type="match status" value="2"/>
</dbReference>
<dbReference type="Gene3D" id="1.20.1560.10">
    <property type="entry name" value="ABC transporter type 1, transmembrane domain"/>
    <property type="match status" value="2"/>
</dbReference>
<dbReference type="InterPro" id="IPR003593">
    <property type="entry name" value="AAA+_ATPase"/>
</dbReference>
<evidence type="ECO:0000256" key="2">
    <source>
        <dbReference type="ARBA" id="ARBA00009726"/>
    </source>
</evidence>
<dbReference type="InterPro" id="IPR017871">
    <property type="entry name" value="ABC_transporter-like_CS"/>
</dbReference>
<feature type="region of interest" description="Disordered" evidence="10">
    <location>
        <begin position="525"/>
        <end position="567"/>
    </location>
</feature>
<keyword evidence="7" id="KW-0067">ATP-binding</keyword>
<feature type="transmembrane region" description="Helical" evidence="11">
    <location>
        <begin position="992"/>
        <end position="1009"/>
    </location>
</feature>
<protein>
    <recommendedName>
        <fullName evidence="15">ATP-dependent transporter ycf16</fullName>
    </recommendedName>
</protein>
<dbReference type="CDD" id="cd03244">
    <property type="entry name" value="ABCC_MRP_domain2"/>
    <property type="match status" value="1"/>
</dbReference>
<dbReference type="PANTHER" id="PTHR24223:SF456">
    <property type="entry name" value="MULTIDRUG RESISTANCE-ASSOCIATED PROTEIN LETHAL(2)03659"/>
    <property type="match status" value="1"/>
</dbReference>
<dbReference type="InterPro" id="IPR050173">
    <property type="entry name" value="ABC_transporter_C-like"/>
</dbReference>